<dbReference type="Proteomes" id="UP000198407">
    <property type="component" value="Unassembled WGS sequence"/>
</dbReference>
<dbReference type="SMART" id="SM00882">
    <property type="entry name" value="CoA_trans"/>
    <property type="match status" value="1"/>
</dbReference>
<accession>A0A239BYB6</accession>
<dbReference type="PANTHER" id="PTHR43293:SF3">
    <property type="entry name" value="CHOLESTEROL RING-CLEAVING HYDROLASE IPDB SUBUNIT"/>
    <property type="match status" value="1"/>
</dbReference>
<evidence type="ECO:0000313" key="5">
    <source>
        <dbReference type="Proteomes" id="UP000198407"/>
    </source>
</evidence>
<evidence type="ECO:0000256" key="1">
    <source>
        <dbReference type="ARBA" id="ARBA00001447"/>
    </source>
</evidence>
<dbReference type="Gene3D" id="3.30.30.40">
    <property type="match status" value="1"/>
</dbReference>
<dbReference type="InterPro" id="IPR037171">
    <property type="entry name" value="NagB/RpiA_transferase-like"/>
</dbReference>
<dbReference type="UniPathway" id="UPA00157">
    <property type="reaction ID" value="UER00262"/>
</dbReference>
<keyword evidence="4" id="KW-0808">Transferase</keyword>
<comment type="pathway">
    <text evidence="2">Aromatic compound metabolism; beta-ketoadipate pathway; acetyl-CoA and succinyl-CoA from 3-oxoadipate: step 1/2.</text>
</comment>
<dbReference type="InterPro" id="IPR004165">
    <property type="entry name" value="CoA_trans_fam_I"/>
</dbReference>
<evidence type="ECO:0000256" key="2">
    <source>
        <dbReference type="ARBA" id="ARBA00005114"/>
    </source>
</evidence>
<name>A0A239BYB6_9PSED</name>
<dbReference type="EC" id="2.8.3.6" evidence="3"/>
<dbReference type="OrthoDB" id="9777193at2"/>
<dbReference type="SUPFAM" id="SSF100950">
    <property type="entry name" value="NagB/RpiA/CoA transferase-like"/>
    <property type="match status" value="1"/>
</dbReference>
<organism evidence="4 5">
    <name type="scientific">Pseudomonas japonica</name>
    <dbReference type="NCBI Taxonomy" id="256466"/>
    <lineage>
        <taxon>Bacteria</taxon>
        <taxon>Pseudomonadati</taxon>
        <taxon>Pseudomonadota</taxon>
        <taxon>Gammaproteobacteria</taxon>
        <taxon>Pseudomonadales</taxon>
        <taxon>Pseudomonadaceae</taxon>
        <taxon>Pseudomonas</taxon>
    </lineage>
</organism>
<reference evidence="5" key="1">
    <citation type="submission" date="2017-06" db="EMBL/GenBank/DDBJ databases">
        <authorList>
            <person name="Varghese N."/>
            <person name="Submissions S."/>
        </authorList>
    </citation>
    <scope>NUCLEOTIDE SEQUENCE [LARGE SCALE GENOMIC DNA]</scope>
    <source>
        <strain evidence="5">DSM 22348</strain>
    </source>
</reference>
<protein>
    <recommendedName>
        <fullName evidence="3">3-oxoadipate CoA-transferase</fullName>
        <ecNumber evidence="3">2.8.3.6</ecNumber>
    </recommendedName>
</protein>
<dbReference type="STRING" id="1215104.GCA_000730585_00168"/>
<comment type="catalytic activity">
    <reaction evidence="1">
        <text>3-oxoadipate + succinyl-CoA = 3-oxoadipyl-CoA + succinate</text>
        <dbReference type="Rhea" id="RHEA:12048"/>
        <dbReference type="ChEBI" id="CHEBI:15775"/>
        <dbReference type="ChEBI" id="CHEBI:30031"/>
        <dbReference type="ChEBI" id="CHEBI:57292"/>
        <dbReference type="ChEBI" id="CHEBI:57348"/>
        <dbReference type="EC" id="2.8.3.6"/>
    </reaction>
</comment>
<keyword evidence="5" id="KW-1185">Reference proteome</keyword>
<dbReference type="GO" id="GO:0042952">
    <property type="term" value="P:beta-ketoadipate pathway"/>
    <property type="evidence" value="ECO:0007669"/>
    <property type="project" value="UniProtKB-UniPathway"/>
</dbReference>
<dbReference type="PANTHER" id="PTHR43293">
    <property type="entry name" value="ACETATE COA-TRANSFERASE YDIF"/>
    <property type="match status" value="1"/>
</dbReference>
<gene>
    <name evidence="4" type="ORF">SAMN05444352_103258</name>
</gene>
<dbReference type="GO" id="GO:0047569">
    <property type="term" value="F:3-oxoadipate CoA-transferase activity"/>
    <property type="evidence" value="ECO:0007669"/>
    <property type="project" value="UniProtKB-EC"/>
</dbReference>
<dbReference type="Gene3D" id="3.40.1080.10">
    <property type="entry name" value="Glutaconate Coenzyme A-transferase"/>
    <property type="match status" value="1"/>
</dbReference>
<proteinExistence type="predicted"/>
<dbReference type="AlphaFoldDB" id="A0A239BYB6"/>
<evidence type="ECO:0000256" key="3">
    <source>
        <dbReference type="ARBA" id="ARBA00012492"/>
    </source>
</evidence>
<dbReference type="Pfam" id="PF01144">
    <property type="entry name" value="CoA_trans"/>
    <property type="match status" value="1"/>
</dbReference>
<sequence length="291" mass="31885">MNKQMTAADAVARLRDGMTIGFGGWGPRRKPMAIVREILRSPVKDLTVVAYGGPEVGMLCAAGKVRKLVFGFATLDAIPLEPYYRKAREAGELELMELDEGMFQWGLRAAGMRLPFLPTRCGLATDVARLNPEIKEVRSPYDDGEVLLAMPALNLDVAFLHVNVADRLGNCLVTGPDPYFDHLFARAAKECFVSCEAIEERLSLTAEQARGNTFERYLVTGVVHAPLGAHPTSCPSDYGWDLEHLKRYVASAGEEGGWSRYVETYVTGGESVYQARNGGPARMGSLPLPVF</sequence>
<dbReference type="EMBL" id="FZOL01000003">
    <property type="protein sequence ID" value="SNS12649.1"/>
    <property type="molecule type" value="Genomic_DNA"/>
</dbReference>
<dbReference type="RefSeq" id="WP_042130381.1">
    <property type="nucleotide sequence ID" value="NZ_FZOL01000003.1"/>
</dbReference>
<evidence type="ECO:0000313" key="4">
    <source>
        <dbReference type="EMBL" id="SNS12649.1"/>
    </source>
</evidence>